<dbReference type="EMBL" id="CP019384">
    <property type="protein sequence ID" value="QAT17780.1"/>
    <property type="molecule type" value="Genomic_DNA"/>
</dbReference>
<evidence type="ECO:0000259" key="3">
    <source>
        <dbReference type="Pfam" id="PF00329"/>
    </source>
</evidence>
<dbReference type="SUPFAM" id="SSF143243">
    <property type="entry name" value="Nqo5-like"/>
    <property type="match status" value="1"/>
</dbReference>
<evidence type="ECO:0000256" key="1">
    <source>
        <dbReference type="ARBA" id="ARBA00023002"/>
    </source>
</evidence>
<reference evidence="5 6" key="1">
    <citation type="submission" date="2017-01" db="EMBL/GenBank/DDBJ databases">
        <title>First insights into the biology of 'candidatus Vampirococcus archaeovorus'.</title>
        <authorList>
            <person name="Kizina J."/>
            <person name="Jordan S."/>
            <person name="Stueber K."/>
            <person name="Reinhardt R."/>
            <person name="Harder J."/>
        </authorList>
    </citation>
    <scope>NUCLEOTIDE SEQUENCE [LARGE SCALE GENOMIC DNA]</scope>
    <source>
        <strain evidence="5 6">LiM</strain>
    </source>
</reference>
<dbReference type="GO" id="GO:0051287">
    <property type="term" value="F:NAD binding"/>
    <property type="evidence" value="ECO:0007669"/>
    <property type="project" value="InterPro"/>
</dbReference>
<keyword evidence="1" id="KW-0560">Oxidoreductase</keyword>
<dbReference type="GO" id="GO:0016829">
    <property type="term" value="F:lyase activity"/>
    <property type="evidence" value="ECO:0007669"/>
    <property type="project" value="UniProtKB-KW"/>
</dbReference>
<dbReference type="PANTHER" id="PTHR43485">
    <property type="entry name" value="HYDROGENASE-4 COMPONENT G"/>
    <property type="match status" value="1"/>
</dbReference>
<protein>
    <submittedName>
        <fullName evidence="5">Formate hydrogenlyase subunit 5</fullName>
    </submittedName>
</protein>
<dbReference type="Gene3D" id="1.10.645.10">
    <property type="entry name" value="Cytochrome-c3 Hydrogenase, chain B"/>
    <property type="match status" value="1"/>
</dbReference>
<proteinExistence type="predicted"/>
<dbReference type="KEGG" id="vai:BU251_08625"/>
<dbReference type="GO" id="GO:0008137">
    <property type="term" value="F:NADH dehydrogenase (ubiquinone) activity"/>
    <property type="evidence" value="ECO:0007669"/>
    <property type="project" value="InterPro"/>
</dbReference>
<dbReference type="Gene3D" id="3.30.460.80">
    <property type="entry name" value="NADH:ubiquinone oxidoreductase, 30kDa subunit"/>
    <property type="match status" value="1"/>
</dbReference>
<dbReference type="InterPro" id="IPR052197">
    <property type="entry name" value="ComplexI_49kDa-like"/>
</dbReference>
<dbReference type="AlphaFoldDB" id="A0A410P6K2"/>
<dbReference type="Proteomes" id="UP000287243">
    <property type="component" value="Chromosome"/>
</dbReference>
<evidence type="ECO:0000313" key="6">
    <source>
        <dbReference type="Proteomes" id="UP000287243"/>
    </source>
</evidence>
<evidence type="ECO:0000313" key="5">
    <source>
        <dbReference type="EMBL" id="QAT17780.1"/>
    </source>
</evidence>
<dbReference type="GO" id="GO:0016651">
    <property type="term" value="F:oxidoreductase activity, acting on NAD(P)H"/>
    <property type="evidence" value="ECO:0007669"/>
    <property type="project" value="InterPro"/>
</dbReference>
<dbReference type="RefSeq" id="WP_128700745.1">
    <property type="nucleotide sequence ID" value="NZ_CP019384.1"/>
</dbReference>
<dbReference type="InterPro" id="IPR029014">
    <property type="entry name" value="NiFe-Hase_large"/>
</dbReference>
<evidence type="ECO:0000259" key="4">
    <source>
        <dbReference type="Pfam" id="PF00346"/>
    </source>
</evidence>
<dbReference type="InterPro" id="IPR001268">
    <property type="entry name" value="NADH_UbQ_OxRdtase_30kDa_su"/>
</dbReference>
<keyword evidence="2" id="KW-0520">NAD</keyword>
<evidence type="ECO:0000256" key="2">
    <source>
        <dbReference type="ARBA" id="ARBA00023027"/>
    </source>
</evidence>
<organism evidence="5 6">
    <name type="scientific">Velamenicoccus archaeovorus</name>
    <dbReference type="NCBI Taxonomy" id="1930593"/>
    <lineage>
        <taxon>Bacteria</taxon>
        <taxon>Pseudomonadati</taxon>
        <taxon>Candidatus Omnitrophota</taxon>
        <taxon>Candidatus Velamenicoccus</taxon>
    </lineage>
</organism>
<dbReference type="OrthoDB" id="9801496at2"/>
<gene>
    <name evidence="5" type="ORF">BU251_08625</name>
</gene>
<dbReference type="PANTHER" id="PTHR43485:SF1">
    <property type="entry name" value="FORMATE HYDROGENLYASE SUBUNIT 5-RELATED"/>
    <property type="match status" value="1"/>
</dbReference>
<dbReference type="Pfam" id="PF00346">
    <property type="entry name" value="Complex1_49kDa"/>
    <property type="match status" value="1"/>
</dbReference>
<name>A0A410P6K2_VELA1</name>
<dbReference type="GO" id="GO:0048038">
    <property type="term" value="F:quinone binding"/>
    <property type="evidence" value="ECO:0007669"/>
    <property type="project" value="InterPro"/>
</dbReference>
<dbReference type="SUPFAM" id="SSF56762">
    <property type="entry name" value="HydB/Nqo4-like"/>
    <property type="match status" value="1"/>
</dbReference>
<sequence length="526" mass="58536">MKTFMGVIEELRAQGVMIVETFELHPDEVVIRLKLEDFHRACLFAHKTFSSAVMAMFAADERVAKNAFEIYCVFLARDFQKWCIFTADIPQDRPLFPSLARDIHSASFFEREIQEMFGLEPQGHPDKRRLHLHDEVWPKGLFPLRKDFVLPAHVAPDGVYGFNRVAGEGIFEVPVGPVHAGIIGPGHFRFSAAGEPIVNLEIRLGFTHRGVEKVFEHKTFDDAVGLAECVAGDTAFGHSWAFCQAVEKASALKVPARALYERAICLELERLYNHFADIGGIAVDVGFSFAAQFASVLKEKILRLNQRLTGSRYLKGVNRIGGVRRAFSRQDIQALLCEILSVCDDHGELKQMLLASVSFMDRVDDTGVLRQKTARDLGIVGLAARASGIAVDLRKTFPDVYAGSDFRMITQERGDVLSRLRVRMEEVDESARLIIYFADRLADIEGALAANFSLAAPACALGAVEAWRGPVLYWVKVADGQIDRCKIVDPSFHNWPGLSFAVLGNIIPDFPVCNKSFDLSYAGNDL</sequence>
<accession>A0A410P6K2</accession>
<feature type="domain" description="NADH:ubiquinone oxidoreductase 30kDa subunit" evidence="3">
    <location>
        <begin position="34"/>
        <end position="152"/>
    </location>
</feature>
<dbReference type="InterPro" id="IPR037232">
    <property type="entry name" value="NADH_quin_OxRdtase_su_C/D-like"/>
</dbReference>
<dbReference type="Pfam" id="PF00329">
    <property type="entry name" value="Complex1_30kDa"/>
    <property type="match status" value="1"/>
</dbReference>
<feature type="domain" description="NADH-quinone oxidoreductase subunit D" evidence="4">
    <location>
        <begin position="284"/>
        <end position="443"/>
    </location>
</feature>
<keyword evidence="5" id="KW-0456">Lyase</keyword>
<dbReference type="InterPro" id="IPR001135">
    <property type="entry name" value="NADH_Q_OxRdtase_suD"/>
</dbReference>
<keyword evidence="6" id="KW-1185">Reference proteome</keyword>